<dbReference type="SUPFAM" id="SSF48371">
    <property type="entry name" value="ARM repeat"/>
    <property type="match status" value="1"/>
</dbReference>
<dbReference type="OrthoDB" id="100605at2"/>
<dbReference type="GO" id="GO:0008270">
    <property type="term" value="F:zinc ion binding"/>
    <property type="evidence" value="ECO:0007669"/>
    <property type="project" value="InterPro"/>
</dbReference>
<sequence length="865" mass="97698">MKYPLFGALVLVLMCYVYAPAQAVKSSRPASTVSHPARKKVAEPVAAPVAVAASVAVPNWLPSTNPVQPSATVLHDLTDTKLDVRFDWAKQWLIGTATLTLRPHFYPQSQLLLDAKGFDVKSVELMNGSRKGKDLKFSYDKKKLTISLDRLYQRTEQYQVRIQYVAKPNELPKGGSEAITDAKGLYFINPLGADKTKPRQVWTQGETEGSSCWFPTIDRPNQRMTQEISLTVESGLKTLSNGLLVSSRRNPDGTRTDLWKLSQPHAPYLAMLAVGDFAVVSDTWRGKPVDYYVDPAYQYTAKRVFGNTPEMLEFFSKKLAVDYPWDKYAQVAVHDFVSGAMENTTASTFQQQLVQFTPRELADVSYAASESVIAHELFHQWFGDYVTTESWSNLPLNESFADYSELLWAEHKYGADAAALVQQTKLRNYLEEAQTKREPLIRYQYAEREDMFDRHSYDKGGRVLHMLRSYVGDEAFYASLNRYLTHNKFSTTEIAKLRIAFEETTGEDLMWFFDQWFMQRGHPELRVTHSFENSQVVLRVQQVQDTLHQPVYRLPVTVATWSGNQAAEHRILITKADQTFRLSVSQRPSLVKFDDEGILLADLDETQSQEELLYQLSHARGYLQKYQAIQGLRTKSADLLVSSAFRAALNDPFWATRVAALDGLRRYRGAEGSAVRKDLQRVALSEKNGTVRATAISVLSSFPNEDFSEVYNAALKDSSYVVASAAVNALAHAPTSTTRAQLSALQSTNNAALLTALSNYYGLNGTLDDYQWFLQRSKDAPAEVLYVMLENFGLLMQRIPPIEREKGIQRLEALARTHPQMYVRLGAYKGLHELVASMPALKTTLQDIRNKEKDSGLKSMYSLIQ</sequence>
<evidence type="ECO:0000256" key="4">
    <source>
        <dbReference type="ARBA" id="ARBA00012564"/>
    </source>
</evidence>
<dbReference type="InterPro" id="IPR016024">
    <property type="entry name" value="ARM-type_fold"/>
</dbReference>
<keyword evidence="10" id="KW-0862">Zinc</keyword>
<comment type="caution">
    <text evidence="15">The sequence shown here is derived from an EMBL/GenBank/DDBJ whole genome shotgun (WGS) entry which is preliminary data.</text>
</comment>
<dbReference type="Pfam" id="PF17900">
    <property type="entry name" value="Peptidase_M1_N"/>
    <property type="match status" value="1"/>
</dbReference>
<dbReference type="SUPFAM" id="SSF63737">
    <property type="entry name" value="Leukotriene A4 hydrolase N-terminal domain"/>
    <property type="match status" value="1"/>
</dbReference>
<keyword evidence="8" id="KW-0479">Metal-binding</keyword>
<evidence type="ECO:0000256" key="3">
    <source>
        <dbReference type="ARBA" id="ARBA00010136"/>
    </source>
</evidence>
<reference evidence="15 16" key="1">
    <citation type="submission" date="2018-12" db="EMBL/GenBank/DDBJ databases">
        <authorList>
            <person name="Feng G."/>
            <person name="Zhu H."/>
        </authorList>
    </citation>
    <scope>NUCLEOTIDE SEQUENCE [LARGE SCALE GENOMIC DNA]</scope>
    <source>
        <strain evidence="15 16">9PBR-2</strain>
    </source>
</reference>
<accession>A0A428JPF3</accession>
<evidence type="ECO:0000313" key="16">
    <source>
        <dbReference type="Proteomes" id="UP000280066"/>
    </source>
</evidence>
<dbReference type="EMBL" id="RWIS01000003">
    <property type="protein sequence ID" value="RSK35176.1"/>
    <property type="molecule type" value="Genomic_DNA"/>
</dbReference>
<evidence type="ECO:0000256" key="1">
    <source>
        <dbReference type="ARBA" id="ARBA00000098"/>
    </source>
</evidence>
<dbReference type="SUPFAM" id="SSF55486">
    <property type="entry name" value="Metalloproteases ('zincins'), catalytic domain"/>
    <property type="match status" value="1"/>
</dbReference>
<comment type="catalytic activity">
    <reaction evidence="1">
        <text>Release of an N-terminal amino acid, Xaa-|-Yaa- from a peptide, amide or arylamide. Xaa is preferably Ala, but may be most amino acids including Pro (slow action). When a terminal hydrophobic residue is followed by a prolyl residue, the two may be released as an intact Xaa-Pro dipeptide.</text>
        <dbReference type="EC" id="3.4.11.2"/>
    </reaction>
</comment>
<dbReference type="Gene3D" id="2.60.40.1730">
    <property type="entry name" value="tricorn interacting facor f3 domain"/>
    <property type="match status" value="1"/>
</dbReference>
<evidence type="ECO:0000256" key="6">
    <source>
        <dbReference type="ARBA" id="ARBA00022438"/>
    </source>
</evidence>
<dbReference type="GO" id="GO:0043171">
    <property type="term" value="P:peptide catabolic process"/>
    <property type="evidence" value="ECO:0007669"/>
    <property type="project" value="TreeGrafter"/>
</dbReference>
<dbReference type="GO" id="GO:0006508">
    <property type="term" value="P:proteolysis"/>
    <property type="evidence" value="ECO:0007669"/>
    <property type="project" value="UniProtKB-KW"/>
</dbReference>
<evidence type="ECO:0000259" key="13">
    <source>
        <dbReference type="Pfam" id="PF01433"/>
    </source>
</evidence>
<comment type="similarity">
    <text evidence="3">Belongs to the peptidase M1 family.</text>
</comment>
<feature type="signal peptide" evidence="12">
    <location>
        <begin position="1"/>
        <end position="23"/>
    </location>
</feature>
<dbReference type="Proteomes" id="UP000280066">
    <property type="component" value="Unassembled WGS sequence"/>
</dbReference>
<dbReference type="InterPro" id="IPR045357">
    <property type="entry name" value="Aminopeptidase_N-like_N"/>
</dbReference>
<dbReference type="EC" id="3.4.11.2" evidence="4"/>
<dbReference type="PRINTS" id="PR00756">
    <property type="entry name" value="ALADIPTASE"/>
</dbReference>
<dbReference type="InterPro" id="IPR001930">
    <property type="entry name" value="Peptidase_M1"/>
</dbReference>
<keyword evidence="12" id="KW-0732">Signal</keyword>
<feature type="domain" description="Aminopeptidase N-like N-terminal" evidence="14">
    <location>
        <begin position="81"/>
        <end position="269"/>
    </location>
</feature>
<comment type="cofactor">
    <cofactor evidence="2">
        <name>Zn(2+)</name>
        <dbReference type="ChEBI" id="CHEBI:29105"/>
    </cofactor>
</comment>
<dbReference type="GO" id="GO:0016020">
    <property type="term" value="C:membrane"/>
    <property type="evidence" value="ECO:0007669"/>
    <property type="project" value="TreeGrafter"/>
</dbReference>
<dbReference type="PANTHER" id="PTHR11533">
    <property type="entry name" value="PROTEASE M1 ZINC METALLOPROTEASE"/>
    <property type="match status" value="1"/>
</dbReference>
<dbReference type="Pfam" id="PF13646">
    <property type="entry name" value="HEAT_2"/>
    <property type="match status" value="1"/>
</dbReference>
<feature type="chain" id="PRO_5019284666" description="Aminopeptidase N" evidence="12">
    <location>
        <begin position="24"/>
        <end position="865"/>
    </location>
</feature>
<dbReference type="InterPro" id="IPR042097">
    <property type="entry name" value="Aminopeptidase_N-like_N_sf"/>
</dbReference>
<evidence type="ECO:0000256" key="9">
    <source>
        <dbReference type="ARBA" id="ARBA00022801"/>
    </source>
</evidence>
<feature type="domain" description="Peptidase M1 membrane alanine aminopeptidase" evidence="13">
    <location>
        <begin position="306"/>
        <end position="516"/>
    </location>
</feature>
<evidence type="ECO:0000256" key="5">
    <source>
        <dbReference type="ARBA" id="ARBA00015611"/>
    </source>
</evidence>
<dbReference type="AlphaFoldDB" id="A0A428JPF3"/>
<evidence type="ECO:0000256" key="2">
    <source>
        <dbReference type="ARBA" id="ARBA00001947"/>
    </source>
</evidence>
<dbReference type="RefSeq" id="WP_125427627.1">
    <property type="nucleotide sequence ID" value="NZ_RWIS01000003.1"/>
</dbReference>
<dbReference type="Gene3D" id="1.10.390.10">
    <property type="entry name" value="Neutral Protease Domain 2"/>
    <property type="match status" value="1"/>
</dbReference>
<dbReference type="Pfam" id="PF01433">
    <property type="entry name" value="Peptidase_M1"/>
    <property type="match status" value="1"/>
</dbReference>
<gene>
    <name evidence="15" type="ORF">EI290_05585</name>
</gene>
<keyword evidence="6" id="KW-0031">Aminopeptidase</keyword>
<organism evidence="15 16">
    <name type="scientific">Hymenobacter metallilatus</name>
    <dbReference type="NCBI Taxonomy" id="2493666"/>
    <lineage>
        <taxon>Bacteria</taxon>
        <taxon>Pseudomonadati</taxon>
        <taxon>Bacteroidota</taxon>
        <taxon>Cytophagia</taxon>
        <taxon>Cytophagales</taxon>
        <taxon>Hymenobacteraceae</taxon>
        <taxon>Hymenobacter</taxon>
    </lineage>
</organism>
<evidence type="ECO:0000256" key="10">
    <source>
        <dbReference type="ARBA" id="ARBA00022833"/>
    </source>
</evidence>
<evidence type="ECO:0000313" key="15">
    <source>
        <dbReference type="EMBL" id="RSK35176.1"/>
    </source>
</evidence>
<name>A0A428JPF3_9BACT</name>
<dbReference type="GO" id="GO:0016285">
    <property type="term" value="F:alanyl aminopeptidase activity"/>
    <property type="evidence" value="ECO:0007669"/>
    <property type="project" value="UniProtKB-EC"/>
</dbReference>
<evidence type="ECO:0000256" key="8">
    <source>
        <dbReference type="ARBA" id="ARBA00022723"/>
    </source>
</evidence>
<evidence type="ECO:0000256" key="11">
    <source>
        <dbReference type="ARBA" id="ARBA00023049"/>
    </source>
</evidence>
<protein>
    <recommendedName>
        <fullName evidence="5">Aminopeptidase N</fullName>
        <ecNumber evidence="4">3.4.11.2</ecNumber>
    </recommendedName>
</protein>
<evidence type="ECO:0000256" key="7">
    <source>
        <dbReference type="ARBA" id="ARBA00022670"/>
    </source>
</evidence>
<dbReference type="GO" id="GO:0005615">
    <property type="term" value="C:extracellular space"/>
    <property type="evidence" value="ECO:0007669"/>
    <property type="project" value="TreeGrafter"/>
</dbReference>
<dbReference type="GO" id="GO:0005737">
    <property type="term" value="C:cytoplasm"/>
    <property type="evidence" value="ECO:0007669"/>
    <property type="project" value="TreeGrafter"/>
</dbReference>
<evidence type="ECO:0000256" key="12">
    <source>
        <dbReference type="SAM" id="SignalP"/>
    </source>
</evidence>
<dbReference type="GO" id="GO:0070006">
    <property type="term" value="F:metalloaminopeptidase activity"/>
    <property type="evidence" value="ECO:0007669"/>
    <property type="project" value="TreeGrafter"/>
</dbReference>
<dbReference type="PANTHER" id="PTHR11533:SF174">
    <property type="entry name" value="PUROMYCIN-SENSITIVE AMINOPEPTIDASE-RELATED"/>
    <property type="match status" value="1"/>
</dbReference>
<dbReference type="CDD" id="cd09603">
    <property type="entry name" value="M1_APN_like"/>
    <property type="match status" value="1"/>
</dbReference>
<dbReference type="InterPro" id="IPR050344">
    <property type="entry name" value="Peptidase_M1_aminopeptidases"/>
</dbReference>
<dbReference type="InterPro" id="IPR027268">
    <property type="entry name" value="Peptidase_M4/M1_CTD_sf"/>
</dbReference>
<dbReference type="Gene3D" id="1.25.10.10">
    <property type="entry name" value="Leucine-rich Repeat Variant"/>
    <property type="match status" value="1"/>
</dbReference>
<proteinExistence type="inferred from homology"/>
<evidence type="ECO:0000259" key="14">
    <source>
        <dbReference type="Pfam" id="PF17900"/>
    </source>
</evidence>
<dbReference type="InterPro" id="IPR011989">
    <property type="entry name" value="ARM-like"/>
</dbReference>
<keyword evidence="7" id="KW-0645">Protease</keyword>
<keyword evidence="11" id="KW-0482">Metalloprotease</keyword>
<keyword evidence="16" id="KW-1185">Reference proteome</keyword>
<dbReference type="InterPro" id="IPR014782">
    <property type="entry name" value="Peptidase_M1_dom"/>
</dbReference>
<keyword evidence="9" id="KW-0378">Hydrolase</keyword>
<dbReference type="GO" id="GO:0042277">
    <property type="term" value="F:peptide binding"/>
    <property type="evidence" value="ECO:0007669"/>
    <property type="project" value="TreeGrafter"/>
</dbReference>